<evidence type="ECO:0000313" key="3">
    <source>
        <dbReference type="EMBL" id="RSK68083.1"/>
    </source>
</evidence>
<comment type="caution">
    <text evidence="3">The sequence shown here is derived from an EMBL/GenBank/DDBJ whole genome shotgun (WGS) entry which is preliminary data.</text>
</comment>
<feature type="domain" description="Spore coat protein U/FanG" evidence="2">
    <location>
        <begin position="18"/>
        <end position="143"/>
    </location>
</feature>
<dbReference type="Pfam" id="PF05229">
    <property type="entry name" value="SCPU"/>
    <property type="match status" value="2"/>
</dbReference>
<feature type="signal peptide" evidence="1">
    <location>
        <begin position="1"/>
        <end position="19"/>
    </location>
</feature>
<feature type="domain" description="Spore coat protein U/FanG" evidence="2">
    <location>
        <begin position="182"/>
        <end position="314"/>
    </location>
</feature>
<dbReference type="Proteomes" id="UP000276389">
    <property type="component" value="Unassembled WGS sequence"/>
</dbReference>
<organism evidence="3 4">
    <name type="scientific">Enterobacter huaxiensis</name>
    <dbReference type="NCBI Taxonomy" id="2494702"/>
    <lineage>
        <taxon>Bacteria</taxon>
        <taxon>Pseudomonadati</taxon>
        <taxon>Pseudomonadota</taxon>
        <taxon>Gammaproteobacteria</taxon>
        <taxon>Enterobacterales</taxon>
        <taxon>Enterobacteriaceae</taxon>
        <taxon>Enterobacter</taxon>
    </lineage>
</organism>
<dbReference type="InterPro" id="IPR053167">
    <property type="entry name" value="Spore_coat_component"/>
</dbReference>
<dbReference type="InterPro" id="IPR007893">
    <property type="entry name" value="Spore_coat_U/FanG"/>
</dbReference>
<evidence type="ECO:0000259" key="2">
    <source>
        <dbReference type="Pfam" id="PF05229"/>
    </source>
</evidence>
<accession>A0A3R9NWJ8</accession>
<feature type="chain" id="PRO_5018569773" evidence="1">
    <location>
        <begin position="20"/>
        <end position="317"/>
    </location>
</feature>
<keyword evidence="1" id="KW-0732">Signal</keyword>
<dbReference type="EMBL" id="RWHU01000003">
    <property type="protein sequence ID" value="RSK68083.1"/>
    <property type="molecule type" value="Genomic_DNA"/>
</dbReference>
<dbReference type="PANTHER" id="PTHR37089">
    <property type="entry name" value="PROTEIN U-RELATED"/>
    <property type="match status" value="1"/>
</dbReference>
<evidence type="ECO:0000313" key="4">
    <source>
        <dbReference type="Proteomes" id="UP000276389"/>
    </source>
</evidence>
<dbReference type="PROSITE" id="PS51257">
    <property type="entry name" value="PROKAR_LIPOPROTEIN"/>
    <property type="match status" value="1"/>
</dbReference>
<reference evidence="3 4" key="1">
    <citation type="submission" date="2018-12" db="EMBL/GenBank/DDBJ databases">
        <title>The Genome Submission of two Enterobacter spp. strains.</title>
        <authorList>
            <person name="Wu W."/>
            <person name="Wei L."/>
            <person name="Feng Y."/>
            <person name="Zong Z."/>
        </authorList>
    </citation>
    <scope>NUCLEOTIDE SEQUENCE [LARGE SCALE GENOMIC DNA]</scope>
    <source>
        <strain evidence="3 4">WCHEHu045002</strain>
    </source>
</reference>
<name>A0A3R9NWJ8_9ENTR</name>
<gene>
    <name evidence="3" type="ORF">EJE24_10050</name>
</gene>
<dbReference type="PANTHER" id="PTHR37089:SF3">
    <property type="entry name" value="EXPORTED PROTEIN"/>
    <property type="match status" value="1"/>
</dbReference>
<dbReference type="AlphaFoldDB" id="A0A3R9NWJ8"/>
<protein>
    <submittedName>
        <fullName evidence="3">Spore coat U domain-containing protein</fullName>
    </submittedName>
</protein>
<proteinExistence type="predicted"/>
<evidence type="ECO:0000256" key="1">
    <source>
        <dbReference type="SAM" id="SignalP"/>
    </source>
</evidence>
<dbReference type="RefSeq" id="WP_125914389.1">
    <property type="nucleotide sequence ID" value="NZ_RWHU01000003.1"/>
</dbReference>
<dbReference type="SMART" id="SM00972">
    <property type="entry name" value="SCPU"/>
    <property type="match status" value="1"/>
</dbReference>
<sequence length="317" mass="33668">MSLRMLLSLSLLLPLNALALSCWMTSGANINFGTLTAGEAATTHTSVKFSCQADYGTTQYINVCLSSVESSPFRMMSTGDEQGKQYALLFRLFNVYEHAQELNAPTGGNLMQQTLVAASNATVNGSFPLLAVIPAGQSQLPARSYFKYNMDLRISWRSAASREALQSCADGSADGEQTQGSSRAEATLNDGCFIQRVTPLSFGTLTSASARSATRSTATLTARCPAGTSFALGLSSGTHASGNQRQVCNSQGQCLHYGLWQDASATRRWGDQSSGDAFNVSNTDGGTQSYTIYGEVPAQPLTGTGEFVDDVIVTLTY</sequence>